<proteinExistence type="predicted"/>
<organism evidence="2 3">
    <name type="scientific">Nocardiopsis coralli</name>
    <dbReference type="NCBI Taxonomy" id="2772213"/>
    <lineage>
        <taxon>Bacteria</taxon>
        <taxon>Bacillati</taxon>
        <taxon>Actinomycetota</taxon>
        <taxon>Actinomycetes</taxon>
        <taxon>Streptosporangiales</taxon>
        <taxon>Nocardiopsidaceae</taxon>
        <taxon>Nocardiopsis</taxon>
    </lineage>
</organism>
<dbReference type="Gene3D" id="3.60.10.10">
    <property type="entry name" value="Endonuclease/exonuclease/phosphatase"/>
    <property type="match status" value="1"/>
</dbReference>
<dbReference type="RefSeq" id="WP_193123628.1">
    <property type="nucleotide sequence ID" value="NZ_JADBGI010000020.1"/>
</dbReference>
<dbReference type="EMBL" id="JADBGI010000020">
    <property type="protein sequence ID" value="MBE3001027.1"/>
    <property type="molecule type" value="Genomic_DNA"/>
</dbReference>
<dbReference type="Proteomes" id="UP000806528">
    <property type="component" value="Unassembled WGS sequence"/>
</dbReference>
<protein>
    <submittedName>
        <fullName evidence="2">Endonuclease/exonuclease/phosphatase family protein</fullName>
    </submittedName>
</protein>
<reference evidence="2 3" key="1">
    <citation type="submission" date="2020-09" db="EMBL/GenBank/DDBJ databases">
        <title>Diversity and distribution of actinomycetes associated with coral in the coast of Hainan.</title>
        <authorList>
            <person name="Li F."/>
        </authorList>
    </citation>
    <scope>NUCLEOTIDE SEQUENCE [LARGE SCALE GENOMIC DNA]</scope>
    <source>
        <strain evidence="2 3">HNM0947</strain>
    </source>
</reference>
<keyword evidence="3" id="KW-1185">Reference proteome</keyword>
<dbReference type="InterPro" id="IPR036691">
    <property type="entry name" value="Endo/exonu/phosph_ase_sf"/>
</dbReference>
<dbReference type="InterPro" id="IPR005135">
    <property type="entry name" value="Endo/exonuclease/phosphatase"/>
</dbReference>
<accession>A0ABR9PB16</accession>
<sequence>MSVEGVRAGLRSLAAVAGAVIVAAGTAAHTDRPAAAEADPGGVQAPPRDEAVVGQLNLWGSVAHYGQVEGPVSAVAAEVRAHEPLALTLQEACENQVEALAADLDGYGYVFEPVRSPEVTTGGEREPMRCRGIPGQEAQESDAEQPRFGNAVLVRQDAGFAEQGDPDVGRFDLGTTGERERRTMVCTPSQDRGLAVCSTHLSAGEVPDVREAEVRVAADRIQEHYGDGTAVLGGDLNMQPHEAAIDFLYHPAYDHPEWTEYPGQGHLRHLMSTCGDRMSAECREGAATFDGVDSARQHTRTPERQLDHLFASTDVAVRGSRVTEPPQGCDNPVHGVDHEEVPDEVAEQETISCSDHEMLWAQIGLPQP</sequence>
<keyword evidence="2" id="KW-0540">Nuclease</keyword>
<keyword evidence="2" id="KW-0378">Hydrolase</keyword>
<feature type="domain" description="Endonuclease/exonuclease/phosphatase" evidence="1">
    <location>
        <begin position="55"/>
        <end position="327"/>
    </location>
</feature>
<gene>
    <name evidence="2" type="ORF">IDM40_20355</name>
</gene>
<keyword evidence="2" id="KW-0255">Endonuclease</keyword>
<dbReference type="GO" id="GO:0004519">
    <property type="term" value="F:endonuclease activity"/>
    <property type="evidence" value="ECO:0007669"/>
    <property type="project" value="UniProtKB-KW"/>
</dbReference>
<evidence type="ECO:0000313" key="3">
    <source>
        <dbReference type="Proteomes" id="UP000806528"/>
    </source>
</evidence>
<comment type="caution">
    <text evidence="2">The sequence shown here is derived from an EMBL/GenBank/DDBJ whole genome shotgun (WGS) entry which is preliminary data.</text>
</comment>
<dbReference type="Pfam" id="PF03372">
    <property type="entry name" value="Exo_endo_phos"/>
    <property type="match status" value="1"/>
</dbReference>
<evidence type="ECO:0000259" key="1">
    <source>
        <dbReference type="Pfam" id="PF03372"/>
    </source>
</evidence>
<dbReference type="SUPFAM" id="SSF56219">
    <property type="entry name" value="DNase I-like"/>
    <property type="match status" value="1"/>
</dbReference>
<name>A0ABR9PB16_9ACTN</name>
<evidence type="ECO:0000313" key="2">
    <source>
        <dbReference type="EMBL" id="MBE3001027.1"/>
    </source>
</evidence>